<dbReference type="Gene3D" id="2.10.70.10">
    <property type="entry name" value="Complement Module, domain 1"/>
    <property type="match status" value="2"/>
</dbReference>
<comment type="caution">
    <text evidence="4">Lacks conserved residue(s) required for the propagation of feature annotation.</text>
</comment>
<keyword evidence="2" id="KW-0732">Signal</keyword>
<evidence type="ECO:0000256" key="1">
    <source>
        <dbReference type="ARBA" id="ARBA00022659"/>
    </source>
</evidence>
<evidence type="ECO:0000313" key="6">
    <source>
        <dbReference type="Ensembl" id="ENSBJAP00000000471.1"/>
    </source>
</evidence>
<reference evidence="6" key="2">
    <citation type="submission" date="2025-09" db="UniProtKB">
        <authorList>
            <consortium name="Ensembl"/>
        </authorList>
    </citation>
    <scope>IDENTIFICATION</scope>
</reference>
<organism evidence="6 7">
    <name type="scientific">Buteo japonicus</name>
    <dbReference type="NCBI Taxonomy" id="224669"/>
    <lineage>
        <taxon>Eukaryota</taxon>
        <taxon>Metazoa</taxon>
        <taxon>Chordata</taxon>
        <taxon>Craniata</taxon>
        <taxon>Vertebrata</taxon>
        <taxon>Euteleostomi</taxon>
        <taxon>Archelosauria</taxon>
        <taxon>Archosauria</taxon>
        <taxon>Dinosauria</taxon>
        <taxon>Saurischia</taxon>
        <taxon>Theropoda</taxon>
        <taxon>Coelurosauria</taxon>
        <taxon>Aves</taxon>
        <taxon>Neognathae</taxon>
        <taxon>Neoaves</taxon>
        <taxon>Telluraves</taxon>
        <taxon>Accipitrimorphae</taxon>
        <taxon>Accipitriformes</taxon>
        <taxon>Accipitridae</taxon>
        <taxon>Accipitrinae</taxon>
        <taxon>Buteo</taxon>
    </lineage>
</organism>
<dbReference type="GO" id="GO:0006956">
    <property type="term" value="P:complement activation"/>
    <property type="evidence" value="ECO:0007669"/>
    <property type="project" value="TreeGrafter"/>
</dbReference>
<accession>A0A8B9Z170</accession>
<name>A0A8B9Z170_9AVES</name>
<dbReference type="Pfam" id="PF00084">
    <property type="entry name" value="Sushi"/>
    <property type="match status" value="2"/>
</dbReference>
<evidence type="ECO:0000256" key="4">
    <source>
        <dbReference type="PROSITE-ProRule" id="PRU00302"/>
    </source>
</evidence>
<dbReference type="PROSITE" id="PS50923">
    <property type="entry name" value="SUSHI"/>
    <property type="match status" value="1"/>
</dbReference>
<evidence type="ECO:0000313" key="7">
    <source>
        <dbReference type="Proteomes" id="UP000694555"/>
    </source>
</evidence>
<keyword evidence="3 4" id="KW-1015">Disulfide bond</keyword>
<reference evidence="6" key="1">
    <citation type="submission" date="2025-08" db="UniProtKB">
        <authorList>
            <consortium name="Ensembl"/>
        </authorList>
    </citation>
    <scope>IDENTIFICATION</scope>
</reference>
<dbReference type="SMART" id="SM00032">
    <property type="entry name" value="CCP"/>
    <property type="match status" value="2"/>
</dbReference>
<feature type="domain" description="Sushi" evidence="5">
    <location>
        <begin position="59"/>
        <end position="117"/>
    </location>
</feature>
<evidence type="ECO:0000256" key="2">
    <source>
        <dbReference type="ARBA" id="ARBA00022729"/>
    </source>
</evidence>
<dbReference type="InterPro" id="IPR051503">
    <property type="entry name" value="ComplSys_Reg/VirEntry_Med"/>
</dbReference>
<dbReference type="InterPro" id="IPR000436">
    <property type="entry name" value="Sushi_SCR_CCP_dom"/>
</dbReference>
<dbReference type="Proteomes" id="UP000694555">
    <property type="component" value="Unplaced"/>
</dbReference>
<dbReference type="SUPFAM" id="SSF57535">
    <property type="entry name" value="Complement control module/SCR domain"/>
    <property type="match status" value="1"/>
</dbReference>
<sequence>CPFAVHESLEYYKNYYFPMSFGQHADYHCIHGYTTPSGEYWVRMVCSERGWYPEPKCLKQCHVRQLENGYFSYGRKNVYKEGERVKYVCSDDYYAEHKDGQVTCTKDDWSPPPRCIRKSKCARILLRFLAKTDKSSFYPLTCGMVCMTMSDGVSRYLSFAGL</sequence>
<evidence type="ECO:0000256" key="3">
    <source>
        <dbReference type="ARBA" id="ARBA00023157"/>
    </source>
</evidence>
<feature type="disulfide bond" evidence="4">
    <location>
        <begin position="61"/>
        <end position="104"/>
    </location>
</feature>
<proteinExistence type="predicted"/>
<dbReference type="PANTHER" id="PTHR45785">
    <property type="entry name" value="COMPLEMENT FACTOR H-RELATED"/>
    <property type="match status" value="1"/>
</dbReference>
<dbReference type="InterPro" id="IPR035976">
    <property type="entry name" value="Sushi/SCR/CCP_sf"/>
</dbReference>
<keyword evidence="7" id="KW-1185">Reference proteome</keyword>
<dbReference type="AlphaFoldDB" id="A0A8B9Z170"/>
<dbReference type="PANTHER" id="PTHR45785:SF7">
    <property type="entry name" value="COMPLEMENT FACTOR H"/>
    <property type="match status" value="1"/>
</dbReference>
<evidence type="ECO:0000259" key="5">
    <source>
        <dbReference type="PROSITE" id="PS50923"/>
    </source>
</evidence>
<keyword evidence="1 4" id="KW-0768">Sushi</keyword>
<dbReference type="Ensembl" id="ENSBJAT00000000483.1">
    <property type="protein sequence ID" value="ENSBJAP00000000471.1"/>
    <property type="gene ID" value="ENSBJAG00000000410.1"/>
</dbReference>
<dbReference type="GO" id="GO:0001851">
    <property type="term" value="F:complement component C3b binding"/>
    <property type="evidence" value="ECO:0007669"/>
    <property type="project" value="TreeGrafter"/>
</dbReference>
<protein>
    <recommendedName>
        <fullName evidence="5">Sushi domain-containing protein</fullName>
    </recommendedName>
</protein>
<dbReference type="GO" id="GO:0005615">
    <property type="term" value="C:extracellular space"/>
    <property type="evidence" value="ECO:0007669"/>
    <property type="project" value="TreeGrafter"/>
</dbReference>